<dbReference type="SUPFAM" id="SSF53613">
    <property type="entry name" value="Ribokinase-like"/>
    <property type="match status" value="1"/>
</dbReference>
<accession>A0A6N6N1N4</accession>
<keyword evidence="1" id="KW-0418">Kinase</keyword>
<name>A0A6N6N1N4_9BACT</name>
<organism evidence="1 2">
    <name type="scientific">Pseudodesulfovibrio senegalensis</name>
    <dbReference type="NCBI Taxonomy" id="1721087"/>
    <lineage>
        <taxon>Bacteria</taxon>
        <taxon>Pseudomonadati</taxon>
        <taxon>Thermodesulfobacteriota</taxon>
        <taxon>Desulfovibrionia</taxon>
        <taxon>Desulfovibrionales</taxon>
        <taxon>Desulfovibrionaceae</taxon>
    </lineage>
</organism>
<proteinExistence type="predicted"/>
<evidence type="ECO:0000313" key="1">
    <source>
        <dbReference type="EMBL" id="KAB1440804.1"/>
    </source>
</evidence>
<evidence type="ECO:0000313" key="2">
    <source>
        <dbReference type="Proteomes" id="UP000438699"/>
    </source>
</evidence>
<dbReference type="Gene3D" id="3.40.1190.20">
    <property type="match status" value="1"/>
</dbReference>
<comment type="caution">
    <text evidence="1">The sequence shown here is derived from an EMBL/GenBank/DDBJ whole genome shotgun (WGS) entry which is preliminary data.</text>
</comment>
<dbReference type="RefSeq" id="WP_151151548.1">
    <property type="nucleotide sequence ID" value="NZ_WAIE01000006.1"/>
</dbReference>
<reference evidence="1 2" key="1">
    <citation type="journal article" date="2017" name="Int. J. Syst. Evol. Microbiol.">
        <title>Desulfovibrio senegalensis sp. nov., a mesophilic sulfate reducer isolated from marine sediment.</title>
        <authorList>
            <person name="Thioye A."/>
            <person name="Gam Z.B.A."/>
            <person name="Mbengue M."/>
            <person name="Cayol J.L."/>
            <person name="Joseph-Bartoli M."/>
            <person name="Toure-Kane C."/>
            <person name="Labat M."/>
        </authorList>
    </citation>
    <scope>NUCLEOTIDE SEQUENCE [LARGE SCALE GENOMIC DNA]</scope>
    <source>
        <strain evidence="1 2">DSM 101509</strain>
    </source>
</reference>
<keyword evidence="2" id="KW-1185">Reference proteome</keyword>
<dbReference type="Proteomes" id="UP000438699">
    <property type="component" value="Unassembled WGS sequence"/>
</dbReference>
<dbReference type="OrthoDB" id="5470480at2"/>
<dbReference type="InterPro" id="IPR029056">
    <property type="entry name" value="Ribokinase-like"/>
</dbReference>
<gene>
    <name evidence="1" type="ORF">F8A88_12695</name>
</gene>
<protein>
    <submittedName>
        <fullName evidence="1">Sugar kinase</fullName>
    </submittedName>
</protein>
<keyword evidence="1" id="KW-0808">Transferase</keyword>
<sequence length="301" mass="31906">MLAIVGTIPDPGVDILDGPVVRRGQAMFVEEQAVDTDRGTPALLASALAACEFLGLDVPHALLVGDEGLGHGSRNLYRHLSEVLPGRNYTTMAYHYLQPDTDWHDRVLLAMQSMATMPKIVADAGFMYAAKMSGQSGVYDLFTPDAGELAFLADPDAPHPFYTRGFILHDDQDVPARIAEAYEHGNSARCLLVKGGTDRVAQNGRVLYTVNGTRPGSDSPMEAASMKAVEAMEAMGGTGDTITGMAAALMESGMAAPEAAHVAAQANRVAGDIARPTPASQIHELIQHIPAALDRVMKQAG</sequence>
<dbReference type="GO" id="GO:0016301">
    <property type="term" value="F:kinase activity"/>
    <property type="evidence" value="ECO:0007669"/>
    <property type="project" value="UniProtKB-KW"/>
</dbReference>
<dbReference type="AlphaFoldDB" id="A0A6N6N1N4"/>
<dbReference type="EMBL" id="WAIE01000006">
    <property type="protein sequence ID" value="KAB1440804.1"/>
    <property type="molecule type" value="Genomic_DNA"/>
</dbReference>